<protein>
    <submittedName>
        <fullName evidence="1">Uncharacterized protein</fullName>
    </submittedName>
</protein>
<proteinExistence type="predicted"/>
<keyword evidence="2" id="KW-1185">Reference proteome</keyword>
<name>A0ACC0GDG8_9ERIC</name>
<gene>
    <name evidence="1" type="ORF">LOK49_LG09G01576</name>
</gene>
<evidence type="ECO:0000313" key="2">
    <source>
        <dbReference type="Proteomes" id="UP001060215"/>
    </source>
</evidence>
<sequence length="69" mass="7765">MSKRQIHFAGFLLPFHPSISLSLSFKKLSPSSLTLRAHSSSSISPENIVDRRLRRGANRRLRIGEFVGC</sequence>
<comment type="caution">
    <text evidence="1">The sequence shown here is derived from an EMBL/GenBank/DDBJ whole genome shotgun (WGS) entry which is preliminary data.</text>
</comment>
<dbReference type="Proteomes" id="UP001060215">
    <property type="component" value="Chromosome 8"/>
</dbReference>
<reference evidence="1 2" key="1">
    <citation type="journal article" date="2022" name="Plant J.">
        <title>Chromosome-level genome of Camellia lanceoleosa provides a valuable resource for understanding genome evolution and self-incompatibility.</title>
        <authorList>
            <person name="Gong W."/>
            <person name="Xiao S."/>
            <person name="Wang L."/>
            <person name="Liao Z."/>
            <person name="Chang Y."/>
            <person name="Mo W."/>
            <person name="Hu G."/>
            <person name="Li W."/>
            <person name="Zhao G."/>
            <person name="Zhu H."/>
            <person name="Hu X."/>
            <person name="Ji K."/>
            <person name="Xiang X."/>
            <person name="Song Q."/>
            <person name="Yuan D."/>
            <person name="Jin S."/>
            <person name="Zhang L."/>
        </authorList>
    </citation>
    <scope>NUCLEOTIDE SEQUENCE [LARGE SCALE GENOMIC DNA]</scope>
    <source>
        <strain evidence="1">SQ_2022a</strain>
    </source>
</reference>
<accession>A0ACC0GDG8</accession>
<organism evidence="1 2">
    <name type="scientific">Camellia lanceoleosa</name>
    <dbReference type="NCBI Taxonomy" id="1840588"/>
    <lineage>
        <taxon>Eukaryota</taxon>
        <taxon>Viridiplantae</taxon>
        <taxon>Streptophyta</taxon>
        <taxon>Embryophyta</taxon>
        <taxon>Tracheophyta</taxon>
        <taxon>Spermatophyta</taxon>
        <taxon>Magnoliopsida</taxon>
        <taxon>eudicotyledons</taxon>
        <taxon>Gunneridae</taxon>
        <taxon>Pentapetalae</taxon>
        <taxon>asterids</taxon>
        <taxon>Ericales</taxon>
        <taxon>Theaceae</taxon>
        <taxon>Camellia</taxon>
    </lineage>
</organism>
<dbReference type="EMBL" id="CM045765">
    <property type="protein sequence ID" value="KAI7999178.1"/>
    <property type="molecule type" value="Genomic_DNA"/>
</dbReference>
<evidence type="ECO:0000313" key="1">
    <source>
        <dbReference type="EMBL" id="KAI7999178.1"/>
    </source>
</evidence>